<reference evidence="2" key="1">
    <citation type="submission" date="2016-10" db="EMBL/GenBank/DDBJ databases">
        <title>Sequence of Gallionella enrichment culture.</title>
        <authorList>
            <person name="Poehlein A."/>
            <person name="Muehling M."/>
            <person name="Daniel R."/>
        </authorList>
    </citation>
    <scope>NUCLEOTIDE SEQUENCE</scope>
</reference>
<feature type="compositionally biased region" description="Basic and acidic residues" evidence="1">
    <location>
        <begin position="305"/>
        <end position="324"/>
    </location>
</feature>
<evidence type="ECO:0000313" key="2">
    <source>
        <dbReference type="EMBL" id="OIQ71951.1"/>
    </source>
</evidence>
<protein>
    <submittedName>
        <fullName evidence="2">Uncharacterized protein</fullName>
    </submittedName>
</protein>
<comment type="caution">
    <text evidence="2">The sequence shown here is derived from an EMBL/GenBank/DDBJ whole genome shotgun (WGS) entry which is preliminary data.</text>
</comment>
<feature type="region of interest" description="Disordered" evidence="1">
    <location>
        <begin position="285"/>
        <end position="358"/>
    </location>
</feature>
<name>A0A1J5PVW1_9ZZZZ</name>
<sequence>MERRRRGQGPFQGGGAFAPRIGLGLAPTDGGLDQDRQEHRHTDDRHDVTDGGDLAPVGEGFRIVDVPARHALQTQEVLREEGEVGADEHPEEVDLARPFRILAARHLADPEVDPGEDGEHGAKRHHIVEVRDDVVGVLERSVDGGLAQHHAGHTADGEEEQEAEGEQHRRLQRDGAAPHGGDPREHLHPGRNRDDHRGQHEVALLRQRQADGVHVVCPHDEAQHADCHHRVNHRQVAEDRFFREGRDDVADDAEAGNDDDVDLWVTKEPQDVLIQHRIAATSGVEEGGAEVTVGDQHGDGASQHRQAEKDQPCGDEDRPREQRHLVQRHAGGAHVEEGGDHVDRTKDRRGARKVDREQREVGRITAFMSRERRIQHPADAGTGLLVATRCKDRADRQRHACDVEPVAEVVHPREGHVRRADVQRHEVVAKAAEQRGDHDEEHHQDTVRGDDDVPQVAIGRTGPRGVCDKAHTLLAHVLNARLHQLQPHVDGEDHRDQTDKAAGE</sequence>
<gene>
    <name evidence="2" type="ORF">GALL_464280</name>
</gene>
<feature type="compositionally biased region" description="Basic and acidic residues" evidence="1">
    <location>
        <begin position="489"/>
        <end position="504"/>
    </location>
</feature>
<dbReference type="AlphaFoldDB" id="A0A1J5PVW1"/>
<proteinExistence type="predicted"/>
<feature type="compositionally biased region" description="Basic and acidic residues" evidence="1">
    <location>
        <begin position="181"/>
        <end position="195"/>
    </location>
</feature>
<feature type="region of interest" description="Disordered" evidence="1">
    <location>
        <begin position="431"/>
        <end position="455"/>
    </location>
</feature>
<feature type="compositionally biased region" description="Basic and acidic residues" evidence="1">
    <location>
        <begin position="334"/>
        <end position="358"/>
    </location>
</feature>
<feature type="compositionally biased region" description="Low complexity" evidence="1">
    <location>
        <begin position="285"/>
        <end position="294"/>
    </location>
</feature>
<feature type="region of interest" description="Disordered" evidence="1">
    <location>
        <begin position="1"/>
        <end position="56"/>
    </location>
</feature>
<feature type="region of interest" description="Disordered" evidence="1">
    <location>
        <begin position="485"/>
        <end position="504"/>
    </location>
</feature>
<dbReference type="EMBL" id="MLJW01003487">
    <property type="protein sequence ID" value="OIQ71951.1"/>
    <property type="molecule type" value="Genomic_DNA"/>
</dbReference>
<evidence type="ECO:0000256" key="1">
    <source>
        <dbReference type="SAM" id="MobiDB-lite"/>
    </source>
</evidence>
<accession>A0A1J5PVW1</accession>
<feature type="region of interest" description="Disordered" evidence="1">
    <location>
        <begin position="145"/>
        <end position="195"/>
    </location>
</feature>
<organism evidence="2">
    <name type="scientific">mine drainage metagenome</name>
    <dbReference type="NCBI Taxonomy" id="410659"/>
    <lineage>
        <taxon>unclassified sequences</taxon>
        <taxon>metagenomes</taxon>
        <taxon>ecological metagenomes</taxon>
    </lineage>
</organism>
<feature type="compositionally biased region" description="Basic and acidic residues" evidence="1">
    <location>
        <begin position="431"/>
        <end position="451"/>
    </location>
</feature>
<feature type="compositionally biased region" description="Basic and acidic residues" evidence="1">
    <location>
        <begin position="33"/>
        <end position="49"/>
    </location>
</feature>